<keyword evidence="4 5" id="KW-0472">Membrane</keyword>
<keyword evidence="3 5" id="KW-1133">Transmembrane helix</keyword>
<proteinExistence type="inferred from homology"/>
<dbReference type="EMBL" id="QKZV01000009">
    <property type="protein sequence ID" value="PZX60730.1"/>
    <property type="molecule type" value="Genomic_DNA"/>
</dbReference>
<comment type="subcellular location">
    <subcellularLocation>
        <location evidence="5">Cell membrane</location>
        <topology evidence="5">Multi-pass membrane protein</topology>
    </subcellularLocation>
    <subcellularLocation>
        <location evidence="1">Membrane</location>
        <topology evidence="1">Multi-pass membrane protein</topology>
    </subcellularLocation>
</comment>
<keyword evidence="2 5" id="KW-0812">Transmembrane</keyword>
<feature type="transmembrane region" description="Helical" evidence="5">
    <location>
        <begin position="41"/>
        <end position="60"/>
    </location>
</feature>
<feature type="transmembrane region" description="Helical" evidence="5">
    <location>
        <begin position="72"/>
        <end position="91"/>
    </location>
</feature>
<dbReference type="Pfam" id="PF01925">
    <property type="entry name" value="TauE"/>
    <property type="match status" value="1"/>
</dbReference>
<keyword evidence="5" id="KW-1003">Cell membrane</keyword>
<accession>A0A2W7RQD6</accession>
<feature type="transmembrane region" description="Helical" evidence="5">
    <location>
        <begin position="248"/>
        <end position="266"/>
    </location>
</feature>
<dbReference type="InterPro" id="IPR002781">
    <property type="entry name" value="TM_pro_TauE-like"/>
</dbReference>
<dbReference type="PANTHER" id="PTHR43701">
    <property type="entry name" value="MEMBRANE TRANSPORTER PROTEIN MJ0441-RELATED"/>
    <property type="match status" value="1"/>
</dbReference>
<name>A0A2W7RQD6_9BACT</name>
<dbReference type="GO" id="GO:0005886">
    <property type="term" value="C:plasma membrane"/>
    <property type="evidence" value="ECO:0007669"/>
    <property type="project" value="UniProtKB-SubCell"/>
</dbReference>
<evidence type="ECO:0000256" key="3">
    <source>
        <dbReference type="ARBA" id="ARBA00022989"/>
    </source>
</evidence>
<evidence type="ECO:0000256" key="4">
    <source>
        <dbReference type="ARBA" id="ARBA00023136"/>
    </source>
</evidence>
<organism evidence="6 7">
    <name type="scientific">Hydrotalea sandarakina</name>
    <dbReference type="NCBI Taxonomy" id="1004304"/>
    <lineage>
        <taxon>Bacteria</taxon>
        <taxon>Pseudomonadati</taxon>
        <taxon>Bacteroidota</taxon>
        <taxon>Chitinophagia</taxon>
        <taxon>Chitinophagales</taxon>
        <taxon>Chitinophagaceae</taxon>
        <taxon>Hydrotalea</taxon>
    </lineage>
</organism>
<feature type="transmembrane region" description="Helical" evidence="5">
    <location>
        <begin position="188"/>
        <end position="205"/>
    </location>
</feature>
<evidence type="ECO:0000313" key="7">
    <source>
        <dbReference type="Proteomes" id="UP000249720"/>
    </source>
</evidence>
<sequence>MHPVFGYLASALIGISLGLIGGGGSILTVPVMVYLFSVNPLLATSYSLFVVGSTSLVGAYNNYRRGLVSIKTGLLFGISSIATVYLTRKYFIPAIPKKIATIGSFVITENIMTMVLFAILMVMASLSMMRSGKKKETSDVVSDKKINIPKLLVYGIGIGFITGLLGAGGGFLLIPTLVLLVGLPMKEAVGTSLFIIALNSLIGFTGDLGHFEIDWKFLIVVTLIAIIGIFIGGWLGKKIHGDKLKKGFGWFVLIMGIYIIVKELWLH</sequence>
<evidence type="ECO:0000256" key="2">
    <source>
        <dbReference type="ARBA" id="ARBA00022692"/>
    </source>
</evidence>
<dbReference type="RefSeq" id="WP_211307771.1">
    <property type="nucleotide sequence ID" value="NZ_QKZV01000009.1"/>
</dbReference>
<protein>
    <recommendedName>
        <fullName evidence="5">Probable membrane transporter protein</fullName>
    </recommendedName>
</protein>
<gene>
    <name evidence="6" type="ORF">LX80_02508</name>
</gene>
<dbReference type="AlphaFoldDB" id="A0A2W7RQD6"/>
<comment type="similarity">
    <text evidence="5">Belongs to the 4-toluene sulfonate uptake permease (TSUP) (TC 2.A.102) family.</text>
</comment>
<comment type="caution">
    <text evidence="6">The sequence shown here is derived from an EMBL/GenBank/DDBJ whole genome shotgun (WGS) entry which is preliminary data.</text>
</comment>
<evidence type="ECO:0000256" key="5">
    <source>
        <dbReference type="RuleBase" id="RU363041"/>
    </source>
</evidence>
<dbReference type="PANTHER" id="PTHR43701:SF2">
    <property type="entry name" value="MEMBRANE TRANSPORTER PROTEIN YJNA-RELATED"/>
    <property type="match status" value="1"/>
</dbReference>
<evidence type="ECO:0000256" key="1">
    <source>
        <dbReference type="ARBA" id="ARBA00004141"/>
    </source>
</evidence>
<keyword evidence="7" id="KW-1185">Reference proteome</keyword>
<evidence type="ECO:0000313" key="6">
    <source>
        <dbReference type="EMBL" id="PZX60730.1"/>
    </source>
</evidence>
<reference evidence="6 7" key="1">
    <citation type="submission" date="2018-06" db="EMBL/GenBank/DDBJ databases">
        <title>Genomic Encyclopedia of Archaeal and Bacterial Type Strains, Phase II (KMG-II): from individual species to whole genera.</title>
        <authorList>
            <person name="Goeker M."/>
        </authorList>
    </citation>
    <scope>NUCLEOTIDE SEQUENCE [LARGE SCALE GENOMIC DNA]</scope>
    <source>
        <strain evidence="6 7">DSM 23241</strain>
    </source>
</reference>
<feature type="transmembrane region" description="Helical" evidence="5">
    <location>
        <begin position="7"/>
        <end position="35"/>
    </location>
</feature>
<feature type="transmembrane region" description="Helical" evidence="5">
    <location>
        <begin position="151"/>
        <end position="182"/>
    </location>
</feature>
<feature type="transmembrane region" description="Helical" evidence="5">
    <location>
        <begin position="111"/>
        <end position="130"/>
    </location>
</feature>
<feature type="transmembrane region" description="Helical" evidence="5">
    <location>
        <begin position="217"/>
        <end position="236"/>
    </location>
</feature>
<dbReference type="InterPro" id="IPR051598">
    <property type="entry name" value="TSUP/Inactive_protease-like"/>
</dbReference>
<dbReference type="Proteomes" id="UP000249720">
    <property type="component" value="Unassembled WGS sequence"/>
</dbReference>